<comment type="caution">
    <text evidence="1">The sequence shown here is derived from an EMBL/GenBank/DDBJ whole genome shotgun (WGS) entry which is preliminary data.</text>
</comment>
<dbReference type="Pfam" id="PF04720">
    <property type="entry name" value="PDDEXK_6"/>
    <property type="match status" value="1"/>
</dbReference>
<gene>
    <name evidence="1" type="ORF">MANES_16G001000v8</name>
</gene>
<keyword evidence="2" id="KW-1185">Reference proteome</keyword>
<proteinExistence type="predicted"/>
<name>A0A2C9U7H4_MANES</name>
<dbReference type="OrthoDB" id="548115at2759"/>
<evidence type="ECO:0008006" key="3">
    <source>
        <dbReference type="Google" id="ProtNLM"/>
    </source>
</evidence>
<evidence type="ECO:0000313" key="1">
    <source>
        <dbReference type="EMBL" id="OAY25860.1"/>
    </source>
</evidence>
<dbReference type="InterPro" id="IPR006502">
    <property type="entry name" value="PDDEXK-like"/>
</dbReference>
<evidence type="ECO:0000313" key="2">
    <source>
        <dbReference type="Proteomes" id="UP000091857"/>
    </source>
</evidence>
<dbReference type="AlphaFoldDB" id="A0A2C9U7H4"/>
<protein>
    <recommendedName>
        <fullName evidence="3">DUF506 family protein</fullName>
    </recommendedName>
</protein>
<dbReference type="EMBL" id="CM004402">
    <property type="protein sequence ID" value="OAY25860.1"/>
    <property type="molecule type" value="Genomic_DNA"/>
</dbReference>
<organism evidence="1 2">
    <name type="scientific">Manihot esculenta</name>
    <name type="common">Cassava</name>
    <name type="synonym">Jatropha manihot</name>
    <dbReference type="NCBI Taxonomy" id="3983"/>
    <lineage>
        <taxon>Eukaryota</taxon>
        <taxon>Viridiplantae</taxon>
        <taxon>Streptophyta</taxon>
        <taxon>Embryophyta</taxon>
        <taxon>Tracheophyta</taxon>
        <taxon>Spermatophyta</taxon>
        <taxon>Magnoliopsida</taxon>
        <taxon>eudicotyledons</taxon>
        <taxon>Gunneridae</taxon>
        <taxon>Pentapetalae</taxon>
        <taxon>rosids</taxon>
        <taxon>fabids</taxon>
        <taxon>Malpighiales</taxon>
        <taxon>Euphorbiaceae</taxon>
        <taxon>Crotonoideae</taxon>
        <taxon>Manihoteae</taxon>
        <taxon>Manihot</taxon>
    </lineage>
</organism>
<sequence length="308" mass="35196">MAKLPVRFNSMRAVFNEAAQMRLCESSGSEHYSPETSPDLSDLVNSFIERDYRIQGDYANNHDLESDSKLELLESCGFDYENKNTLENLLNNNDDEDAKRRIRSETQLACGTIGERTSHGFKRRLMSRLRDQGFDAGLCKSRWEKFGTHPPGQYEYVDVNIDGNRFIVEVFLAGEFEIARPTAGYATLLDVFPQVFVGKPEELKQVVRLMCSEIRRSMKEMDLHVPPWRRNGYMQAKWFGPYKRTINEIPVSKIPELNGSFAAKQSIGFEDLPVKAFPVKAYHCRDDFSSNKMCLKVGYLTAAFHGTG</sequence>
<dbReference type="PANTHER" id="PTHR31579:SF42">
    <property type="entry name" value="DUF506 FAMILY PROTEIN (DUF506)"/>
    <property type="match status" value="1"/>
</dbReference>
<dbReference type="OMA" id="HFPYETA"/>
<dbReference type="NCBIfam" id="TIGR01615">
    <property type="entry name" value="A_thal_3542"/>
    <property type="match status" value="1"/>
</dbReference>
<dbReference type="Proteomes" id="UP000091857">
    <property type="component" value="Chromosome 16"/>
</dbReference>
<dbReference type="PANTHER" id="PTHR31579">
    <property type="entry name" value="OS03G0796600 PROTEIN"/>
    <property type="match status" value="1"/>
</dbReference>
<reference evidence="2" key="1">
    <citation type="journal article" date="2016" name="Nat. Biotechnol.">
        <title>Sequencing wild and cultivated cassava and related species reveals extensive interspecific hybridization and genetic diversity.</title>
        <authorList>
            <person name="Bredeson J.V."/>
            <person name="Lyons J.B."/>
            <person name="Prochnik S.E."/>
            <person name="Wu G.A."/>
            <person name="Ha C.M."/>
            <person name="Edsinger-Gonzales E."/>
            <person name="Grimwood J."/>
            <person name="Schmutz J."/>
            <person name="Rabbi I.Y."/>
            <person name="Egesi C."/>
            <person name="Nauluvula P."/>
            <person name="Lebot V."/>
            <person name="Ndunguru J."/>
            <person name="Mkamilo G."/>
            <person name="Bart R.S."/>
            <person name="Setter T.L."/>
            <person name="Gleadow R.M."/>
            <person name="Kulakow P."/>
            <person name="Ferguson M.E."/>
            <person name="Rounsley S."/>
            <person name="Rokhsar D.S."/>
        </authorList>
    </citation>
    <scope>NUCLEOTIDE SEQUENCE [LARGE SCALE GENOMIC DNA]</scope>
    <source>
        <strain evidence="2">cv. AM560-2</strain>
    </source>
</reference>
<dbReference type="Gramene" id="Manes.16G001000.1.v8.1">
    <property type="protein sequence ID" value="Manes.16G001000.1.v8.1.CDS"/>
    <property type="gene ID" value="Manes.16G001000.v8.1"/>
</dbReference>
<accession>A0A2C9U7H4</accession>